<dbReference type="RefSeq" id="WP_350937967.1">
    <property type="nucleotide sequence ID" value="NZ_JAYWLC010000012.1"/>
</dbReference>
<name>A0ABV1SJP5_9RHOB</name>
<evidence type="ECO:0000313" key="2">
    <source>
        <dbReference type="Proteomes" id="UP001438953"/>
    </source>
</evidence>
<comment type="caution">
    <text evidence="1">The sequence shown here is derived from an EMBL/GenBank/DDBJ whole genome shotgun (WGS) entry which is preliminary data.</text>
</comment>
<organism evidence="1 2">
    <name type="scientific">Thioclava kandeliae</name>
    <dbReference type="NCBI Taxonomy" id="3070818"/>
    <lineage>
        <taxon>Bacteria</taxon>
        <taxon>Pseudomonadati</taxon>
        <taxon>Pseudomonadota</taxon>
        <taxon>Alphaproteobacteria</taxon>
        <taxon>Rhodobacterales</taxon>
        <taxon>Paracoccaceae</taxon>
        <taxon>Thioclava</taxon>
    </lineage>
</organism>
<dbReference type="Proteomes" id="UP001438953">
    <property type="component" value="Unassembled WGS sequence"/>
</dbReference>
<gene>
    <name evidence="1" type="ORF">VSX56_13975</name>
</gene>
<proteinExistence type="predicted"/>
<dbReference type="SUPFAM" id="SSF103025">
    <property type="entry name" value="Folate-binding domain"/>
    <property type="match status" value="1"/>
</dbReference>
<sequence length="184" mass="19383">MTKTVTNLIALTALGGDAPRSETLGALTLTERPDIALASLAVRRGQSLSELAGLALPEPGQLAQGAGLTAFWAGQGQWMIEAEARAEEDVAAWVKAQAPGASVTEQTDGWVAFDITGAGLDALLERLVNLPDTAKATGMATRTGLHHMSVFLLRLAPDHCRIWGMRSYAGSLWHTLLEAAARLG</sequence>
<keyword evidence="2" id="KW-1185">Reference proteome</keyword>
<dbReference type="EMBL" id="JAYWLC010000012">
    <property type="protein sequence ID" value="MER5172881.1"/>
    <property type="molecule type" value="Genomic_DNA"/>
</dbReference>
<dbReference type="Gene3D" id="3.30.1360.120">
    <property type="entry name" value="Probable tRNA modification gtpase trme, domain 1"/>
    <property type="match status" value="1"/>
</dbReference>
<accession>A0ABV1SJP5</accession>
<reference evidence="1 2" key="1">
    <citation type="submission" date="2024-01" db="EMBL/GenBank/DDBJ databases">
        <authorList>
            <person name="Deng Y."/>
            <person name="Su J."/>
        </authorList>
    </citation>
    <scope>NUCLEOTIDE SEQUENCE [LARGE SCALE GENOMIC DNA]</scope>
    <source>
        <strain evidence="1 2">CPCC 100088</strain>
    </source>
</reference>
<dbReference type="InterPro" id="IPR027266">
    <property type="entry name" value="TrmE/GcvT-like"/>
</dbReference>
<protein>
    <submittedName>
        <fullName evidence="1">Sarcosine oxidase subunit gamma</fullName>
    </submittedName>
</protein>
<evidence type="ECO:0000313" key="1">
    <source>
        <dbReference type="EMBL" id="MER5172881.1"/>
    </source>
</evidence>
<reference evidence="1 2" key="2">
    <citation type="submission" date="2024-06" db="EMBL/GenBank/DDBJ databases">
        <title>Thioclava kandeliae sp. nov. from a rhizosphere soil sample of Kandelia candel in a mangrove.</title>
        <authorList>
            <person name="Mu T."/>
        </authorList>
    </citation>
    <scope>NUCLEOTIDE SEQUENCE [LARGE SCALE GENOMIC DNA]</scope>
    <source>
        <strain evidence="1 2">CPCC 100088</strain>
    </source>
</reference>